<reference evidence="1" key="4">
    <citation type="submission" date="2019-03" db="UniProtKB">
        <authorList>
            <consortium name="EnsemblPlants"/>
        </authorList>
    </citation>
    <scope>IDENTIFICATION</scope>
</reference>
<dbReference type="AlphaFoldDB" id="A0A453PD28"/>
<dbReference type="Proteomes" id="UP000015105">
    <property type="component" value="Chromosome 6D"/>
</dbReference>
<reference evidence="1" key="3">
    <citation type="journal article" date="2017" name="Nature">
        <title>Genome sequence of the progenitor of the wheat D genome Aegilops tauschii.</title>
        <authorList>
            <person name="Luo M.C."/>
            <person name="Gu Y.Q."/>
            <person name="Puiu D."/>
            <person name="Wang H."/>
            <person name="Twardziok S.O."/>
            <person name="Deal K.R."/>
            <person name="Huo N."/>
            <person name="Zhu T."/>
            <person name="Wang L."/>
            <person name="Wang Y."/>
            <person name="McGuire P.E."/>
            <person name="Liu S."/>
            <person name="Long H."/>
            <person name="Ramasamy R.K."/>
            <person name="Rodriguez J.C."/>
            <person name="Van S.L."/>
            <person name="Yuan L."/>
            <person name="Wang Z."/>
            <person name="Xia Z."/>
            <person name="Xiao L."/>
            <person name="Anderson O.D."/>
            <person name="Ouyang S."/>
            <person name="Liang Y."/>
            <person name="Zimin A.V."/>
            <person name="Pertea G."/>
            <person name="Qi P."/>
            <person name="Bennetzen J.L."/>
            <person name="Dai X."/>
            <person name="Dawson M.W."/>
            <person name="Muller H.G."/>
            <person name="Kugler K."/>
            <person name="Rivarola-Duarte L."/>
            <person name="Spannagl M."/>
            <person name="Mayer K.F.X."/>
            <person name="Lu F.H."/>
            <person name="Bevan M.W."/>
            <person name="Leroy P."/>
            <person name="Li P."/>
            <person name="You F.M."/>
            <person name="Sun Q."/>
            <person name="Liu Z."/>
            <person name="Lyons E."/>
            <person name="Wicker T."/>
            <person name="Salzberg S.L."/>
            <person name="Devos K.M."/>
            <person name="Dvorak J."/>
        </authorList>
    </citation>
    <scope>NUCLEOTIDE SEQUENCE [LARGE SCALE GENOMIC DNA]</scope>
    <source>
        <strain evidence="1">cv. AL8/78</strain>
    </source>
</reference>
<reference evidence="2" key="1">
    <citation type="journal article" date="2014" name="Science">
        <title>Ancient hybridizations among the ancestral genomes of bread wheat.</title>
        <authorList>
            <consortium name="International Wheat Genome Sequencing Consortium,"/>
            <person name="Marcussen T."/>
            <person name="Sandve S.R."/>
            <person name="Heier L."/>
            <person name="Spannagl M."/>
            <person name="Pfeifer M."/>
            <person name="Jakobsen K.S."/>
            <person name="Wulff B.B."/>
            <person name="Steuernagel B."/>
            <person name="Mayer K.F."/>
            <person name="Olsen O.A."/>
        </authorList>
    </citation>
    <scope>NUCLEOTIDE SEQUENCE [LARGE SCALE GENOMIC DNA]</scope>
    <source>
        <strain evidence="2">cv. AL8/78</strain>
    </source>
</reference>
<dbReference type="Gramene" id="AET6Gv20690200.7">
    <property type="protein sequence ID" value="AET6Gv20690200.7"/>
    <property type="gene ID" value="AET6Gv20690200"/>
</dbReference>
<organism evidence="1 2">
    <name type="scientific">Aegilops tauschii subsp. strangulata</name>
    <name type="common">Goatgrass</name>
    <dbReference type="NCBI Taxonomy" id="200361"/>
    <lineage>
        <taxon>Eukaryota</taxon>
        <taxon>Viridiplantae</taxon>
        <taxon>Streptophyta</taxon>
        <taxon>Embryophyta</taxon>
        <taxon>Tracheophyta</taxon>
        <taxon>Spermatophyta</taxon>
        <taxon>Magnoliopsida</taxon>
        <taxon>Liliopsida</taxon>
        <taxon>Poales</taxon>
        <taxon>Poaceae</taxon>
        <taxon>BOP clade</taxon>
        <taxon>Pooideae</taxon>
        <taxon>Triticodae</taxon>
        <taxon>Triticeae</taxon>
        <taxon>Triticinae</taxon>
        <taxon>Aegilops</taxon>
    </lineage>
</organism>
<reference evidence="2" key="2">
    <citation type="journal article" date="2017" name="Nat. Plants">
        <title>The Aegilops tauschii genome reveals multiple impacts of transposons.</title>
        <authorList>
            <person name="Zhao G."/>
            <person name="Zou C."/>
            <person name="Li K."/>
            <person name="Wang K."/>
            <person name="Li T."/>
            <person name="Gao L."/>
            <person name="Zhang X."/>
            <person name="Wang H."/>
            <person name="Yang Z."/>
            <person name="Liu X."/>
            <person name="Jiang W."/>
            <person name="Mao L."/>
            <person name="Kong X."/>
            <person name="Jiao Y."/>
            <person name="Jia J."/>
        </authorList>
    </citation>
    <scope>NUCLEOTIDE SEQUENCE [LARGE SCALE GENOMIC DNA]</scope>
    <source>
        <strain evidence="2">cv. AL8/78</strain>
    </source>
</reference>
<evidence type="ECO:0000313" key="1">
    <source>
        <dbReference type="EnsemblPlants" id="AET6Gv20690200.7"/>
    </source>
</evidence>
<accession>A0A453PD28</accession>
<sequence>MLELFSYHKIVNRLRDRIVRPANCSSSLDEPQYRQLLPGGAMTVDL</sequence>
<dbReference type="EnsemblPlants" id="AET6Gv20690200.7">
    <property type="protein sequence ID" value="AET6Gv20690200.7"/>
    <property type="gene ID" value="AET6Gv20690200"/>
</dbReference>
<protein>
    <submittedName>
        <fullName evidence="1">Uncharacterized protein</fullName>
    </submittedName>
</protein>
<name>A0A453PD28_AEGTS</name>
<keyword evidence="2" id="KW-1185">Reference proteome</keyword>
<evidence type="ECO:0000313" key="2">
    <source>
        <dbReference type="Proteomes" id="UP000015105"/>
    </source>
</evidence>
<proteinExistence type="predicted"/>
<reference evidence="1" key="5">
    <citation type="journal article" date="2021" name="G3 (Bethesda)">
        <title>Aegilops tauschii genome assembly Aet v5.0 features greater sequence contiguity and improved annotation.</title>
        <authorList>
            <person name="Wang L."/>
            <person name="Zhu T."/>
            <person name="Rodriguez J.C."/>
            <person name="Deal K.R."/>
            <person name="Dubcovsky J."/>
            <person name="McGuire P.E."/>
            <person name="Lux T."/>
            <person name="Spannagl M."/>
            <person name="Mayer K.F.X."/>
            <person name="Baldrich P."/>
            <person name="Meyers B.C."/>
            <person name="Huo N."/>
            <person name="Gu Y.Q."/>
            <person name="Zhou H."/>
            <person name="Devos K.M."/>
            <person name="Bennetzen J.L."/>
            <person name="Unver T."/>
            <person name="Budak H."/>
            <person name="Gulick P.J."/>
            <person name="Galiba G."/>
            <person name="Kalapos B."/>
            <person name="Nelson D.R."/>
            <person name="Li P."/>
            <person name="You F.M."/>
            <person name="Luo M.C."/>
            <person name="Dvorak J."/>
        </authorList>
    </citation>
    <scope>NUCLEOTIDE SEQUENCE [LARGE SCALE GENOMIC DNA]</scope>
    <source>
        <strain evidence="1">cv. AL8/78</strain>
    </source>
</reference>